<dbReference type="PANTHER" id="PTHR34130:SF3">
    <property type="entry name" value="DUF1645 FAMILY PROTEIN"/>
    <property type="match status" value="1"/>
</dbReference>
<feature type="compositionally biased region" description="Low complexity" evidence="1">
    <location>
        <begin position="50"/>
        <end position="61"/>
    </location>
</feature>
<protein>
    <submittedName>
        <fullName evidence="2">Uncharacterized protein</fullName>
    </submittedName>
</protein>
<feature type="region of interest" description="Disordered" evidence="1">
    <location>
        <begin position="40"/>
        <end position="62"/>
    </location>
</feature>
<dbReference type="EMBL" id="MTKT01004810">
    <property type="protein sequence ID" value="OWM70161.1"/>
    <property type="molecule type" value="Genomic_DNA"/>
</dbReference>
<dbReference type="AlphaFoldDB" id="A0A218WD85"/>
<name>A0A218WD85_PUNGR</name>
<reference evidence="2" key="2">
    <citation type="submission" date="2017-06" db="EMBL/GenBank/DDBJ databases">
        <title>The pomegranate genome and the genomics of punicalagin biosynthesis.</title>
        <authorList>
            <person name="Xu C."/>
        </authorList>
    </citation>
    <scope>NUCLEOTIDE SEQUENCE [LARGE SCALE GENOMIC DNA]</scope>
    <source>
        <tissue evidence="2">Fresh leaf</tissue>
    </source>
</reference>
<comment type="caution">
    <text evidence="2">The sequence shown here is derived from an EMBL/GenBank/DDBJ whole genome shotgun (WGS) entry which is preliminary data.</text>
</comment>
<dbReference type="Proteomes" id="UP000197138">
    <property type="component" value="Unassembled WGS sequence"/>
</dbReference>
<evidence type="ECO:0000313" key="4">
    <source>
        <dbReference type="Proteomes" id="UP000197138"/>
    </source>
</evidence>
<evidence type="ECO:0000313" key="2">
    <source>
        <dbReference type="EMBL" id="OWM70161.1"/>
    </source>
</evidence>
<reference evidence="3 5" key="3">
    <citation type="submission" date="2017-11" db="EMBL/GenBank/DDBJ databases">
        <title>De-novo sequencing of pomegranate (Punica granatum L.) genome.</title>
        <authorList>
            <person name="Akparov Z."/>
            <person name="Amiraslanov A."/>
            <person name="Hajiyeva S."/>
            <person name="Abbasov M."/>
            <person name="Kaur K."/>
            <person name="Hamwieh A."/>
            <person name="Solovyev V."/>
            <person name="Salamov A."/>
            <person name="Braich B."/>
            <person name="Kosarev P."/>
            <person name="Mahmoud A."/>
            <person name="Hajiyev E."/>
            <person name="Babayeva S."/>
            <person name="Izzatullayeva V."/>
            <person name="Mammadov A."/>
            <person name="Mammadov A."/>
            <person name="Sharifova S."/>
            <person name="Ojaghi J."/>
            <person name="Eynullazada K."/>
            <person name="Bayramov B."/>
            <person name="Abdulazimova A."/>
            <person name="Shahmuradov I."/>
        </authorList>
    </citation>
    <scope>NUCLEOTIDE SEQUENCE [LARGE SCALE GENOMIC DNA]</scope>
    <source>
        <strain evidence="3">AG2017</strain>
        <strain evidence="5">cv. AG2017</strain>
        <tissue evidence="3">Leaf</tissue>
    </source>
</reference>
<dbReference type="EMBL" id="PGOL01003064">
    <property type="protein sequence ID" value="PKI43264.1"/>
    <property type="molecule type" value="Genomic_DNA"/>
</dbReference>
<evidence type="ECO:0000313" key="5">
    <source>
        <dbReference type="Proteomes" id="UP000233551"/>
    </source>
</evidence>
<keyword evidence="5" id="KW-1185">Reference proteome</keyword>
<feature type="compositionally biased region" description="Basic and acidic residues" evidence="1">
    <location>
        <begin position="1"/>
        <end position="10"/>
    </location>
</feature>
<proteinExistence type="predicted"/>
<dbReference type="PANTHER" id="PTHR34130">
    <property type="entry name" value="OS08G0243800 PROTEIN"/>
    <property type="match status" value="1"/>
</dbReference>
<evidence type="ECO:0000313" key="3">
    <source>
        <dbReference type="EMBL" id="PKI43264.1"/>
    </source>
</evidence>
<evidence type="ECO:0000256" key="1">
    <source>
        <dbReference type="SAM" id="MobiDB-lite"/>
    </source>
</evidence>
<sequence length="217" mass="24180">MFTDFHRATEVAEFQDPYDGEEEETLSLCDLPTYGDEAAEYWESHDNSSRESQSSSSSSFSSDEDDYFEFSSPREALQPDNIIFCGKLIPYKKDQSWTPGKARAVNGASAPLEKYAKSARKVSGVKPSSKWYLLAFGLARFPGHMEMRDIKKRQSKRMRSSNPISCGSKMNGSVRGEIVKGDQVKGKGLWALLRAIRCTSQSANSMVKASFGCLPKI</sequence>
<gene>
    <name evidence="2" type="ORF">CDL15_Pgr026011</name>
    <name evidence="3" type="ORF">CRG98_036350</name>
</gene>
<feature type="region of interest" description="Disordered" evidence="1">
    <location>
        <begin position="1"/>
        <end position="24"/>
    </location>
</feature>
<dbReference type="Proteomes" id="UP000233551">
    <property type="component" value="Unassembled WGS sequence"/>
</dbReference>
<reference evidence="4" key="1">
    <citation type="journal article" date="2017" name="Plant J.">
        <title>The pomegranate (Punica granatum L.) genome and the genomics of punicalagin biosynthesis.</title>
        <authorList>
            <person name="Qin G."/>
            <person name="Xu C."/>
            <person name="Ming R."/>
            <person name="Tang H."/>
            <person name="Guyot R."/>
            <person name="Kramer E.M."/>
            <person name="Hu Y."/>
            <person name="Yi X."/>
            <person name="Qi Y."/>
            <person name="Xu X."/>
            <person name="Gao Z."/>
            <person name="Pan H."/>
            <person name="Jian J."/>
            <person name="Tian Y."/>
            <person name="Yue Z."/>
            <person name="Xu Y."/>
        </authorList>
    </citation>
    <scope>NUCLEOTIDE SEQUENCE [LARGE SCALE GENOMIC DNA]</scope>
    <source>
        <strain evidence="4">cv. Dabenzi</strain>
    </source>
</reference>
<organism evidence="2 4">
    <name type="scientific">Punica granatum</name>
    <name type="common">Pomegranate</name>
    <dbReference type="NCBI Taxonomy" id="22663"/>
    <lineage>
        <taxon>Eukaryota</taxon>
        <taxon>Viridiplantae</taxon>
        <taxon>Streptophyta</taxon>
        <taxon>Embryophyta</taxon>
        <taxon>Tracheophyta</taxon>
        <taxon>Spermatophyta</taxon>
        <taxon>Magnoliopsida</taxon>
        <taxon>eudicotyledons</taxon>
        <taxon>Gunneridae</taxon>
        <taxon>Pentapetalae</taxon>
        <taxon>rosids</taxon>
        <taxon>malvids</taxon>
        <taxon>Myrtales</taxon>
        <taxon>Lythraceae</taxon>
        <taxon>Punica</taxon>
    </lineage>
</organism>
<accession>A0A218WD85</accession>